<proteinExistence type="predicted"/>
<evidence type="ECO:0000313" key="2">
    <source>
        <dbReference type="Proteomes" id="UP000276215"/>
    </source>
</evidence>
<protein>
    <submittedName>
        <fullName evidence="1">Uncharacterized protein</fullName>
    </submittedName>
</protein>
<name>A0A3N4IQS1_9PEZI</name>
<reference evidence="1 2" key="1">
    <citation type="journal article" date="2018" name="Nat. Ecol. Evol.">
        <title>Pezizomycetes genomes reveal the molecular basis of ectomycorrhizal truffle lifestyle.</title>
        <authorList>
            <person name="Murat C."/>
            <person name="Payen T."/>
            <person name="Noel B."/>
            <person name="Kuo A."/>
            <person name="Morin E."/>
            <person name="Chen J."/>
            <person name="Kohler A."/>
            <person name="Krizsan K."/>
            <person name="Balestrini R."/>
            <person name="Da Silva C."/>
            <person name="Montanini B."/>
            <person name="Hainaut M."/>
            <person name="Levati E."/>
            <person name="Barry K.W."/>
            <person name="Belfiori B."/>
            <person name="Cichocki N."/>
            <person name="Clum A."/>
            <person name="Dockter R.B."/>
            <person name="Fauchery L."/>
            <person name="Guy J."/>
            <person name="Iotti M."/>
            <person name="Le Tacon F."/>
            <person name="Lindquist E.A."/>
            <person name="Lipzen A."/>
            <person name="Malagnac F."/>
            <person name="Mello A."/>
            <person name="Molinier V."/>
            <person name="Miyauchi S."/>
            <person name="Poulain J."/>
            <person name="Riccioni C."/>
            <person name="Rubini A."/>
            <person name="Sitrit Y."/>
            <person name="Splivallo R."/>
            <person name="Traeger S."/>
            <person name="Wang M."/>
            <person name="Zifcakova L."/>
            <person name="Wipf D."/>
            <person name="Zambonelli A."/>
            <person name="Paolocci F."/>
            <person name="Nowrousian M."/>
            <person name="Ottonello S."/>
            <person name="Baldrian P."/>
            <person name="Spatafora J.W."/>
            <person name="Henrissat B."/>
            <person name="Nagy L.G."/>
            <person name="Aury J.M."/>
            <person name="Wincker P."/>
            <person name="Grigoriev I.V."/>
            <person name="Bonfante P."/>
            <person name="Martin F.M."/>
        </authorList>
    </citation>
    <scope>NUCLEOTIDE SEQUENCE [LARGE SCALE GENOMIC DNA]</scope>
    <source>
        <strain evidence="1 2">120613-1</strain>
    </source>
</reference>
<dbReference type="AlphaFoldDB" id="A0A3N4IQS1"/>
<organism evidence="1 2">
    <name type="scientific">Choiromyces venosus 120613-1</name>
    <dbReference type="NCBI Taxonomy" id="1336337"/>
    <lineage>
        <taxon>Eukaryota</taxon>
        <taxon>Fungi</taxon>
        <taxon>Dikarya</taxon>
        <taxon>Ascomycota</taxon>
        <taxon>Pezizomycotina</taxon>
        <taxon>Pezizomycetes</taxon>
        <taxon>Pezizales</taxon>
        <taxon>Tuberaceae</taxon>
        <taxon>Choiromyces</taxon>
    </lineage>
</organism>
<sequence>MNFMAVEDKKFGKRLAVEEHLSQFDQYNKLTLRVINGGDTVACAKHCSLRGGKRFPANQKGCDGHTLIP</sequence>
<dbReference type="Proteomes" id="UP000276215">
    <property type="component" value="Unassembled WGS sequence"/>
</dbReference>
<evidence type="ECO:0000313" key="1">
    <source>
        <dbReference type="EMBL" id="RPA88522.1"/>
    </source>
</evidence>
<keyword evidence="2" id="KW-1185">Reference proteome</keyword>
<dbReference type="EMBL" id="ML120866">
    <property type="protein sequence ID" value="RPA88522.1"/>
    <property type="molecule type" value="Genomic_DNA"/>
</dbReference>
<gene>
    <name evidence="1" type="ORF">L873DRAFT_1824397</name>
</gene>
<accession>A0A3N4IQS1</accession>